<dbReference type="OrthoDB" id="4943146at2"/>
<dbReference type="AlphaFoldDB" id="A0A1I1IBN4"/>
<dbReference type="RefSeq" id="WP_091554726.1">
    <property type="nucleotide sequence ID" value="NZ_BNAC01000002.1"/>
</dbReference>
<accession>A0A1I1IBN4</accession>
<gene>
    <name evidence="1" type="ORF">SAMN05661030_0709</name>
</gene>
<evidence type="ECO:0000313" key="1">
    <source>
        <dbReference type="EMBL" id="SFC33696.1"/>
    </source>
</evidence>
<organism evidence="1 2">
    <name type="scientific">Klenkia taihuensis</name>
    <dbReference type="NCBI Taxonomy" id="1225127"/>
    <lineage>
        <taxon>Bacteria</taxon>
        <taxon>Bacillati</taxon>
        <taxon>Actinomycetota</taxon>
        <taxon>Actinomycetes</taxon>
        <taxon>Geodermatophilales</taxon>
        <taxon>Geodermatophilaceae</taxon>
        <taxon>Klenkia</taxon>
    </lineage>
</organism>
<sequence length="93" mass="10430">MAQARGRGPLRTLADEQLQLGTRPVTITPERRSMWALAWLQFGHTDIRATVVVKRWTADAVGVELEVGEERLRCWVFRAPSSTSKARSPQPCA</sequence>
<proteinExistence type="predicted"/>
<reference evidence="2" key="1">
    <citation type="submission" date="2016-10" db="EMBL/GenBank/DDBJ databases">
        <authorList>
            <person name="Varghese N."/>
            <person name="Submissions S."/>
        </authorList>
    </citation>
    <scope>NUCLEOTIDE SEQUENCE [LARGE SCALE GENOMIC DNA]</scope>
    <source>
        <strain evidence="2">DSM 45962</strain>
    </source>
</reference>
<dbReference type="EMBL" id="FOMD01000001">
    <property type="protein sequence ID" value="SFC33696.1"/>
    <property type="molecule type" value="Genomic_DNA"/>
</dbReference>
<name>A0A1I1IBN4_9ACTN</name>
<dbReference type="Proteomes" id="UP000199022">
    <property type="component" value="Unassembled WGS sequence"/>
</dbReference>
<keyword evidence="2" id="KW-1185">Reference proteome</keyword>
<protein>
    <submittedName>
        <fullName evidence="1">Uncharacterized protein</fullName>
    </submittedName>
</protein>
<evidence type="ECO:0000313" key="2">
    <source>
        <dbReference type="Proteomes" id="UP000199022"/>
    </source>
</evidence>